<name>A0A561VLW2_ACTTI</name>
<accession>A0A561VLW2</accession>
<dbReference type="AlphaFoldDB" id="A0A561VLW2"/>
<dbReference type="Gene3D" id="3.40.91.30">
    <property type="match status" value="1"/>
</dbReference>
<evidence type="ECO:0000313" key="1">
    <source>
        <dbReference type="EMBL" id="TWG12611.1"/>
    </source>
</evidence>
<dbReference type="Proteomes" id="UP000320239">
    <property type="component" value="Unassembled WGS sequence"/>
</dbReference>
<gene>
    <name evidence="1" type="ORF">FHX34_105478</name>
</gene>
<sequence>MCLGNMGRMSDIEPIEMRYAGCRFRSRLEARWAVFFDHFNIRWEYEPQGFTFSTGTRYLPDFWLPAQEVWVEVKGQLSLEGLATVCRAGVELPGTEEGILPRILLLGPVPPPGGAHVHGAFGGFAGHALWRMAFFTSAARRKLMSFGGGIPWDPS</sequence>
<evidence type="ECO:0000313" key="2">
    <source>
        <dbReference type="Proteomes" id="UP000320239"/>
    </source>
</evidence>
<dbReference type="EMBL" id="VIWY01000005">
    <property type="protein sequence ID" value="TWG12611.1"/>
    <property type="molecule type" value="Genomic_DNA"/>
</dbReference>
<proteinExistence type="predicted"/>
<reference evidence="1 2" key="1">
    <citation type="submission" date="2019-06" db="EMBL/GenBank/DDBJ databases">
        <title>Sequencing the genomes of 1000 actinobacteria strains.</title>
        <authorList>
            <person name="Klenk H.-P."/>
        </authorList>
    </citation>
    <scope>NUCLEOTIDE SEQUENCE [LARGE SCALE GENOMIC DNA]</scope>
    <source>
        <strain evidence="1 2">DSM 43866</strain>
    </source>
</reference>
<keyword evidence="2" id="KW-1185">Reference proteome</keyword>
<comment type="caution">
    <text evidence="1">The sequence shown here is derived from an EMBL/GenBank/DDBJ whole genome shotgun (WGS) entry which is preliminary data.</text>
</comment>
<protein>
    <submittedName>
        <fullName evidence="1">Uncharacterized protein</fullName>
    </submittedName>
</protein>
<organism evidence="1 2">
    <name type="scientific">Actinoplanes teichomyceticus</name>
    <dbReference type="NCBI Taxonomy" id="1867"/>
    <lineage>
        <taxon>Bacteria</taxon>
        <taxon>Bacillati</taxon>
        <taxon>Actinomycetota</taxon>
        <taxon>Actinomycetes</taxon>
        <taxon>Micromonosporales</taxon>
        <taxon>Micromonosporaceae</taxon>
        <taxon>Actinoplanes</taxon>
    </lineage>
</organism>